<dbReference type="EMBL" id="BJYF01000006">
    <property type="protein sequence ID" value="GEN59460.1"/>
    <property type="molecule type" value="Genomic_DNA"/>
</dbReference>
<accession>A0A511X934</accession>
<dbReference type="Proteomes" id="UP000321635">
    <property type="component" value="Unassembled WGS sequence"/>
</dbReference>
<dbReference type="AlphaFoldDB" id="A0A511X934"/>
<keyword evidence="8" id="KW-1185">Reference proteome</keyword>
<feature type="transmembrane region" description="Helical" evidence="6">
    <location>
        <begin position="164"/>
        <end position="184"/>
    </location>
</feature>
<dbReference type="SUPFAM" id="SSF109755">
    <property type="entry name" value="PhoU-like"/>
    <property type="match status" value="1"/>
</dbReference>
<evidence type="ECO:0000256" key="6">
    <source>
        <dbReference type="SAM" id="Phobius"/>
    </source>
</evidence>
<reference evidence="7 8" key="1">
    <citation type="submission" date="2019-07" db="EMBL/GenBank/DDBJ databases">
        <title>Whole genome shotgun sequence of Acetobacter nitrogenifigens NBRC 105050.</title>
        <authorList>
            <person name="Hosoyama A."/>
            <person name="Uohara A."/>
            <person name="Ohji S."/>
            <person name="Ichikawa N."/>
        </authorList>
    </citation>
    <scope>NUCLEOTIDE SEQUENCE [LARGE SCALE GENOMIC DNA]</scope>
    <source>
        <strain evidence="7 8">NBRC 105050</strain>
    </source>
</reference>
<feature type="transmembrane region" description="Helical" evidence="6">
    <location>
        <begin position="76"/>
        <end position="94"/>
    </location>
</feature>
<evidence type="ECO:0000256" key="1">
    <source>
        <dbReference type="ARBA" id="ARBA00004651"/>
    </source>
</evidence>
<proteinExistence type="predicted"/>
<evidence type="ECO:0000256" key="2">
    <source>
        <dbReference type="ARBA" id="ARBA00022475"/>
    </source>
</evidence>
<dbReference type="NCBIfam" id="NF037997">
    <property type="entry name" value="Na_Pi_symport"/>
    <property type="match status" value="1"/>
</dbReference>
<keyword evidence="5 6" id="KW-0472">Membrane</keyword>
<organism evidence="7 8">
    <name type="scientific">Acetobacter nitrogenifigens DSM 23921 = NBRC 105050</name>
    <dbReference type="NCBI Taxonomy" id="1120919"/>
    <lineage>
        <taxon>Bacteria</taxon>
        <taxon>Pseudomonadati</taxon>
        <taxon>Pseudomonadota</taxon>
        <taxon>Alphaproteobacteria</taxon>
        <taxon>Acetobacterales</taxon>
        <taxon>Acetobacteraceae</taxon>
        <taxon>Acetobacter</taxon>
    </lineage>
</organism>
<evidence type="ECO:0000256" key="3">
    <source>
        <dbReference type="ARBA" id="ARBA00022692"/>
    </source>
</evidence>
<dbReference type="PANTHER" id="PTHR10010">
    <property type="entry name" value="SOLUTE CARRIER FAMILY 34 SODIUM PHOSPHATE , MEMBER 2-RELATED"/>
    <property type="match status" value="1"/>
</dbReference>
<name>A0A511X934_9PROT</name>
<dbReference type="GO" id="GO:0005886">
    <property type="term" value="C:plasma membrane"/>
    <property type="evidence" value="ECO:0007669"/>
    <property type="project" value="UniProtKB-SubCell"/>
</dbReference>
<comment type="caution">
    <text evidence="7">The sequence shown here is derived from an EMBL/GenBank/DDBJ whole genome shotgun (WGS) entry which is preliminary data.</text>
</comment>
<dbReference type="InterPro" id="IPR003841">
    <property type="entry name" value="Na/Pi_transpt"/>
</dbReference>
<dbReference type="InterPro" id="IPR038078">
    <property type="entry name" value="PhoU-like_sf"/>
</dbReference>
<feature type="transmembrane region" description="Helical" evidence="6">
    <location>
        <begin position="239"/>
        <end position="259"/>
    </location>
</feature>
<keyword evidence="4 6" id="KW-1133">Transmembrane helix</keyword>
<keyword evidence="3 6" id="KW-0812">Transmembrane</keyword>
<dbReference type="InterPro" id="IPR004633">
    <property type="entry name" value="NaPi_cotrn-rel/YqeW-like"/>
</dbReference>
<dbReference type="OrthoDB" id="5778511at2"/>
<evidence type="ECO:0000313" key="8">
    <source>
        <dbReference type="Proteomes" id="UP000321635"/>
    </source>
</evidence>
<dbReference type="GO" id="GO:0044341">
    <property type="term" value="P:sodium-dependent phosphate transport"/>
    <property type="evidence" value="ECO:0007669"/>
    <property type="project" value="InterPro"/>
</dbReference>
<dbReference type="RefSeq" id="WP_035376456.1">
    <property type="nucleotide sequence ID" value="NZ_AUBI01000006.1"/>
</dbReference>
<feature type="transmembrane region" description="Helical" evidence="6">
    <location>
        <begin position="47"/>
        <end position="70"/>
    </location>
</feature>
<sequence length="579" mass="62017">MELLTAIDLAGSVALLLWGVHMVQTGVRRTFGPRLNVFLERMLRGRLQAFATGLGVTAVLQSSTATGLMITNMAARAHIALSASLAVMLGANVGTTLIVQVLAFDVTAVAPALILAGVVLFRKSRGAVRDSGRVFIGLGLLLLALRQFIDVLEPYAHRPELQNVLGVVGAHPLAAVLLAAGVTWMSHSSVATVMLVASFASRGAIMPATAFALVLGANIGTSINPVLESDATDAATRRLPLGNLLLRAAAAALVLPFLRPLADWVSGWEGTPQRSVADFHTMFNLALAVVALPFIDRYARLLEKMFPDPPQQATLTPGTPLYLDRSMLDNAPQIAVANATREALRLCDLLVDIMGALRESLMTADAQPALSIRRDAASMGQLGTAIRSYLVALDPEAATQDELTRAEDIRAFCTQLIHASDIAERNLLTEAQKLARQRIRLAQDLLTPVTKMIDRIHVNIDSCATILLGGDDAIARRLAAQKDVFREIEMDATNAYFERLRQTQQAAGARSDAAPSAHDPGEAQLDLLRDLKRVNSHIVAAAAYPRLAEQGALLPSRVQPPLADEGKVEVKTILEGKES</sequence>
<dbReference type="GO" id="GO:0005436">
    <property type="term" value="F:sodium:phosphate symporter activity"/>
    <property type="evidence" value="ECO:0007669"/>
    <property type="project" value="InterPro"/>
</dbReference>
<dbReference type="Gene3D" id="1.20.58.220">
    <property type="entry name" value="Phosphate transport system protein phou homolog 2, domain 2"/>
    <property type="match status" value="1"/>
</dbReference>
<feature type="transmembrane region" description="Helical" evidence="6">
    <location>
        <begin position="204"/>
        <end position="227"/>
    </location>
</feature>
<evidence type="ECO:0000256" key="5">
    <source>
        <dbReference type="ARBA" id="ARBA00023136"/>
    </source>
</evidence>
<protein>
    <submittedName>
        <fullName evidence="7">Membrane protein</fullName>
    </submittedName>
</protein>
<dbReference type="NCBIfam" id="TIGR00704">
    <property type="entry name" value="NaPi_cotrn_rel"/>
    <property type="match status" value="1"/>
</dbReference>
<feature type="transmembrane region" description="Helical" evidence="6">
    <location>
        <begin position="101"/>
        <end position="121"/>
    </location>
</feature>
<comment type="subcellular location">
    <subcellularLocation>
        <location evidence="1">Cell membrane</location>
        <topology evidence="1">Multi-pass membrane protein</topology>
    </subcellularLocation>
</comment>
<keyword evidence="2" id="KW-1003">Cell membrane</keyword>
<dbReference type="Pfam" id="PF02690">
    <property type="entry name" value="Na_Pi_cotrans"/>
    <property type="match status" value="2"/>
</dbReference>
<evidence type="ECO:0000313" key="7">
    <source>
        <dbReference type="EMBL" id="GEN59460.1"/>
    </source>
</evidence>
<gene>
    <name evidence="7" type="ORF">ANI02nite_13440</name>
</gene>
<feature type="transmembrane region" description="Helical" evidence="6">
    <location>
        <begin position="279"/>
        <end position="295"/>
    </location>
</feature>
<dbReference type="PANTHER" id="PTHR10010:SF46">
    <property type="entry name" value="SODIUM-DEPENDENT PHOSPHATE TRANSPORT PROTEIN 2B"/>
    <property type="match status" value="1"/>
</dbReference>
<evidence type="ECO:0000256" key="4">
    <source>
        <dbReference type="ARBA" id="ARBA00022989"/>
    </source>
</evidence>